<protein>
    <submittedName>
        <fullName evidence="1">Phage portal protein</fullName>
    </submittedName>
</protein>
<dbReference type="InterPro" id="IPR014986">
    <property type="entry name" value="XkdN-like"/>
</dbReference>
<evidence type="ECO:0000313" key="2">
    <source>
        <dbReference type="Proteomes" id="UP000728968"/>
    </source>
</evidence>
<accession>A0ABS2G207</accession>
<proteinExistence type="predicted"/>
<gene>
    <name evidence="1" type="ORF">H6A04_07330</name>
</gene>
<organism evidence="1 2">
    <name type="scientific">Fusobacterium mortiferum</name>
    <dbReference type="NCBI Taxonomy" id="850"/>
    <lineage>
        <taxon>Bacteria</taxon>
        <taxon>Fusobacteriati</taxon>
        <taxon>Fusobacteriota</taxon>
        <taxon>Fusobacteriia</taxon>
        <taxon>Fusobacteriales</taxon>
        <taxon>Fusobacteriaceae</taxon>
        <taxon>Fusobacterium</taxon>
    </lineage>
</organism>
<dbReference type="EMBL" id="JACJLT010000061">
    <property type="protein sequence ID" value="MBM6875461.1"/>
    <property type="molecule type" value="Genomic_DNA"/>
</dbReference>
<dbReference type="Proteomes" id="UP000728968">
    <property type="component" value="Unassembled WGS sequence"/>
</dbReference>
<evidence type="ECO:0000313" key="1">
    <source>
        <dbReference type="EMBL" id="MBM6875461.1"/>
    </source>
</evidence>
<dbReference type="InterPro" id="IPR038559">
    <property type="entry name" value="XkdN-like_sf"/>
</dbReference>
<name>A0ABS2G207_FUSMR</name>
<reference evidence="1 2" key="1">
    <citation type="journal article" date="2021" name="Sci. Rep.">
        <title>The distribution of antibiotic resistance genes in chicken gut microbiota commensals.</title>
        <authorList>
            <person name="Juricova H."/>
            <person name="Matiasovicova J."/>
            <person name="Kubasova T."/>
            <person name="Cejkova D."/>
            <person name="Rychlik I."/>
        </authorList>
    </citation>
    <scope>NUCLEOTIDE SEQUENCE [LARGE SCALE GENOMIC DNA]</scope>
    <source>
        <strain evidence="1 2">An425</strain>
    </source>
</reference>
<dbReference type="Pfam" id="PF08890">
    <property type="entry name" value="Phage_TAC_5"/>
    <property type="match status" value="1"/>
</dbReference>
<dbReference type="Gene3D" id="3.30.2220.30">
    <property type="match status" value="1"/>
</dbReference>
<sequence length="133" mass="14717">MGIELFFKKQEAVTKEVVVSDRFVDGEGKPVAFKIKSITAKDDQILKNACVTIDMKTKLPKTDTGKYQAMLCAACVVYPDLGSAELQDSYGVRNKPDLLSEMLLPGELATLMEEVAQLNGFKPMRELIDEAKN</sequence>
<comment type="caution">
    <text evidence="1">The sequence shown here is derived from an EMBL/GenBank/DDBJ whole genome shotgun (WGS) entry which is preliminary data.</text>
</comment>
<keyword evidence="2" id="KW-1185">Reference proteome</keyword>
<dbReference type="RefSeq" id="WP_204716292.1">
    <property type="nucleotide sequence ID" value="NZ_JACJLT010000061.1"/>
</dbReference>